<accession>A0A382G2Y6</accession>
<reference evidence="1" key="1">
    <citation type="submission" date="2018-05" db="EMBL/GenBank/DDBJ databases">
        <authorList>
            <person name="Lanie J.A."/>
            <person name="Ng W.-L."/>
            <person name="Kazmierczak K.M."/>
            <person name="Andrzejewski T.M."/>
            <person name="Davidsen T.M."/>
            <person name="Wayne K.J."/>
            <person name="Tettelin H."/>
            <person name="Glass J.I."/>
            <person name="Rusch D."/>
            <person name="Podicherti R."/>
            <person name="Tsui H.-C.T."/>
            <person name="Winkler M.E."/>
        </authorList>
    </citation>
    <scope>NUCLEOTIDE SEQUENCE</scope>
</reference>
<gene>
    <name evidence="1" type="ORF">METZ01_LOCUS221828</name>
</gene>
<dbReference type="EMBL" id="UINC01052991">
    <property type="protein sequence ID" value="SVB68974.1"/>
    <property type="molecule type" value="Genomic_DNA"/>
</dbReference>
<evidence type="ECO:0000313" key="1">
    <source>
        <dbReference type="EMBL" id="SVB68974.1"/>
    </source>
</evidence>
<sequence length="94" mass="10176">MNYLIKIMCVVAVFGAIAISSVTATPPPNYPVEAFDEVTQCMADPTCVVPIEERVDGDVGLAENLTYRNPICVSGCIIVCSTHTCWCEADEKCE</sequence>
<protein>
    <submittedName>
        <fullName evidence="1">Uncharacterized protein</fullName>
    </submittedName>
</protein>
<dbReference type="AlphaFoldDB" id="A0A382G2Y6"/>
<proteinExistence type="predicted"/>
<organism evidence="1">
    <name type="scientific">marine metagenome</name>
    <dbReference type="NCBI Taxonomy" id="408172"/>
    <lineage>
        <taxon>unclassified sequences</taxon>
        <taxon>metagenomes</taxon>
        <taxon>ecological metagenomes</taxon>
    </lineage>
</organism>
<name>A0A382G2Y6_9ZZZZ</name>